<accession>A0AAV1RDV2</accession>
<dbReference type="AlphaFoldDB" id="A0AAV1RDV2"/>
<keyword evidence="3" id="KW-1185">Reference proteome</keyword>
<protein>
    <submittedName>
        <fullName evidence="2">Uncharacterized protein</fullName>
    </submittedName>
</protein>
<evidence type="ECO:0000313" key="3">
    <source>
        <dbReference type="Proteomes" id="UP001314170"/>
    </source>
</evidence>
<name>A0AAV1RDV2_9ROSI</name>
<reference evidence="2 3" key="1">
    <citation type="submission" date="2024-01" db="EMBL/GenBank/DDBJ databases">
        <authorList>
            <person name="Waweru B."/>
        </authorList>
    </citation>
    <scope>NUCLEOTIDE SEQUENCE [LARGE SCALE GENOMIC DNA]</scope>
</reference>
<evidence type="ECO:0000256" key="1">
    <source>
        <dbReference type="SAM" id="MobiDB-lite"/>
    </source>
</evidence>
<gene>
    <name evidence="2" type="ORF">DCAF_LOCUS8307</name>
</gene>
<organism evidence="2 3">
    <name type="scientific">Dovyalis caffra</name>
    <dbReference type="NCBI Taxonomy" id="77055"/>
    <lineage>
        <taxon>Eukaryota</taxon>
        <taxon>Viridiplantae</taxon>
        <taxon>Streptophyta</taxon>
        <taxon>Embryophyta</taxon>
        <taxon>Tracheophyta</taxon>
        <taxon>Spermatophyta</taxon>
        <taxon>Magnoliopsida</taxon>
        <taxon>eudicotyledons</taxon>
        <taxon>Gunneridae</taxon>
        <taxon>Pentapetalae</taxon>
        <taxon>rosids</taxon>
        <taxon>fabids</taxon>
        <taxon>Malpighiales</taxon>
        <taxon>Salicaceae</taxon>
        <taxon>Flacourtieae</taxon>
        <taxon>Dovyalis</taxon>
    </lineage>
</organism>
<evidence type="ECO:0000313" key="2">
    <source>
        <dbReference type="EMBL" id="CAK7331120.1"/>
    </source>
</evidence>
<dbReference type="EMBL" id="CAWUPB010000913">
    <property type="protein sequence ID" value="CAK7331120.1"/>
    <property type="molecule type" value="Genomic_DNA"/>
</dbReference>
<dbReference type="Proteomes" id="UP001314170">
    <property type="component" value="Unassembled WGS sequence"/>
</dbReference>
<comment type="caution">
    <text evidence="2">The sequence shown here is derived from an EMBL/GenBank/DDBJ whole genome shotgun (WGS) entry which is preliminary data.</text>
</comment>
<feature type="region of interest" description="Disordered" evidence="1">
    <location>
        <begin position="174"/>
        <end position="197"/>
    </location>
</feature>
<sequence>MSGSKTVEFSRGKLETQTSVENSFERIHGYDYVAAFCFVGFSPNNFRCTIHRGGQETIMAALSLLFIGSLMSGLEAVAGSNSVNASSGTSRDPGVISHAGIKEAGNAISETSTSARVNNHVRREVVKATSETSRSPRVINQLGRDAVNAKTEARGSPRVINLVGREAVNATVETRQSPGTKNHVGREAVNYTSETSRDPRVVNPQRLVDLQIAARIRVNNHVGTEAVNSTSETSGNQWVINQVGREAVNPSSETSRDPRVVDLQNAARAQDSRSTIRSEINQIETIDPITSKREIIYRK</sequence>
<proteinExistence type="predicted"/>